<dbReference type="GO" id="GO:0008270">
    <property type="term" value="F:zinc ion binding"/>
    <property type="evidence" value="ECO:0007669"/>
    <property type="project" value="UniProtKB-UniRule"/>
</dbReference>
<evidence type="ECO:0000259" key="10">
    <source>
        <dbReference type="Pfam" id="PF00432"/>
    </source>
</evidence>
<dbReference type="InterPro" id="IPR045089">
    <property type="entry name" value="PGGT1B-like"/>
</dbReference>
<keyword evidence="5 9" id="KW-0808">Transferase</keyword>
<accession>A0A8H3F0J1</accession>
<dbReference type="FunFam" id="1.50.10.20:FF:000014">
    <property type="entry name" value="Protein farnesyltransferase subunit beta"/>
    <property type="match status" value="1"/>
</dbReference>
<evidence type="ECO:0000256" key="4">
    <source>
        <dbReference type="ARBA" id="ARBA00022602"/>
    </source>
</evidence>
<name>A0A8H3F0J1_9LECA</name>
<comment type="function">
    <text evidence="9">Catalyzes the transfer of a farnesyl moiety from farnesyl diphosphate to a cysteine at the fourth position from the C-terminus of several proteins. The beta subunit is responsible for peptide-binding.</text>
</comment>
<gene>
    <name evidence="11" type="primary">RAM1</name>
    <name evidence="11" type="ORF">HETSPECPRED_002748</name>
</gene>
<dbReference type="EMBL" id="CAJPDS010000017">
    <property type="protein sequence ID" value="CAF9916077.1"/>
    <property type="molecule type" value="Genomic_DNA"/>
</dbReference>
<comment type="cofactor">
    <cofactor evidence="9">
        <name>Zn(2+)</name>
        <dbReference type="ChEBI" id="CHEBI:29105"/>
    </cofactor>
    <text evidence="9">Binds 1 zinc ion per subunit.</text>
</comment>
<dbReference type="PANTHER" id="PTHR11774:SF6">
    <property type="entry name" value="PROTEIN FARNESYLTRANSFERASE SUBUNIT BETA"/>
    <property type="match status" value="1"/>
</dbReference>
<comment type="subunit">
    <text evidence="9">Heterodimer of an alpha and a beta subunit.</text>
</comment>
<feature type="domain" description="Prenyltransferase alpha-alpha toroid" evidence="10">
    <location>
        <begin position="63"/>
        <end position="429"/>
    </location>
</feature>
<organism evidence="11 12">
    <name type="scientific">Heterodermia speciosa</name>
    <dbReference type="NCBI Taxonomy" id="116794"/>
    <lineage>
        <taxon>Eukaryota</taxon>
        <taxon>Fungi</taxon>
        <taxon>Dikarya</taxon>
        <taxon>Ascomycota</taxon>
        <taxon>Pezizomycotina</taxon>
        <taxon>Lecanoromycetes</taxon>
        <taxon>OSLEUM clade</taxon>
        <taxon>Lecanoromycetidae</taxon>
        <taxon>Caliciales</taxon>
        <taxon>Physciaceae</taxon>
        <taxon>Heterodermia</taxon>
    </lineage>
</organism>
<keyword evidence="12" id="KW-1185">Reference proteome</keyword>
<dbReference type="EC" id="2.5.1.58" evidence="2 9"/>
<dbReference type="InterPro" id="IPR008930">
    <property type="entry name" value="Terpenoid_cyclase/PrenylTrfase"/>
</dbReference>
<dbReference type="InterPro" id="IPR001330">
    <property type="entry name" value="Prenyltrans"/>
</dbReference>
<keyword evidence="6 9" id="KW-0479">Metal-binding</keyword>
<proteinExistence type="inferred from homology"/>
<evidence type="ECO:0000256" key="5">
    <source>
        <dbReference type="ARBA" id="ARBA00022679"/>
    </source>
</evidence>
<dbReference type="SUPFAM" id="SSF48239">
    <property type="entry name" value="Terpenoid cyclases/Protein prenyltransferases"/>
    <property type="match status" value="1"/>
</dbReference>
<dbReference type="GO" id="GO:0005965">
    <property type="term" value="C:protein farnesyltransferase complex"/>
    <property type="evidence" value="ECO:0007669"/>
    <property type="project" value="UniProtKB-UniRule"/>
</dbReference>
<dbReference type="PANTHER" id="PTHR11774">
    <property type="entry name" value="GERANYLGERANYL TRANSFERASE TYPE BETA SUBUNIT"/>
    <property type="match status" value="1"/>
</dbReference>
<evidence type="ECO:0000256" key="2">
    <source>
        <dbReference type="ARBA" id="ARBA00012702"/>
    </source>
</evidence>
<dbReference type="AlphaFoldDB" id="A0A8H3F0J1"/>
<dbReference type="GO" id="GO:0097354">
    <property type="term" value="P:prenylation"/>
    <property type="evidence" value="ECO:0007669"/>
    <property type="project" value="UniProtKB-UniRule"/>
</dbReference>
<dbReference type="Proteomes" id="UP000664521">
    <property type="component" value="Unassembled WGS sequence"/>
</dbReference>
<comment type="catalytic activity">
    <reaction evidence="9">
        <text>L-cysteinyl-[protein] + (2E,6E)-farnesyl diphosphate = S-(2E,6E)-farnesyl-L-cysteinyl-[protein] + diphosphate</text>
        <dbReference type="Rhea" id="RHEA:13345"/>
        <dbReference type="Rhea" id="RHEA-COMP:10131"/>
        <dbReference type="Rhea" id="RHEA-COMP:11535"/>
        <dbReference type="ChEBI" id="CHEBI:29950"/>
        <dbReference type="ChEBI" id="CHEBI:33019"/>
        <dbReference type="ChEBI" id="CHEBI:86019"/>
        <dbReference type="ChEBI" id="CHEBI:175763"/>
    </reaction>
</comment>
<comment type="caution">
    <text evidence="11">The sequence shown here is derived from an EMBL/GenBank/DDBJ whole genome shotgun (WGS) entry which is preliminary data.</text>
</comment>
<keyword evidence="8 9" id="KW-0862">Zinc</keyword>
<dbReference type="Pfam" id="PF00432">
    <property type="entry name" value="Prenyltrans"/>
    <property type="match status" value="1"/>
</dbReference>
<evidence type="ECO:0000256" key="1">
    <source>
        <dbReference type="ARBA" id="ARBA00010497"/>
    </source>
</evidence>
<protein>
    <recommendedName>
        <fullName evidence="3 9">Protein farnesyltransferase subunit beta</fullName>
        <shortName evidence="9">FTase-beta</shortName>
        <ecNumber evidence="2 9">2.5.1.58</ecNumber>
    </recommendedName>
</protein>
<dbReference type="OrthoDB" id="10261146at2759"/>
<dbReference type="InterPro" id="IPR026872">
    <property type="entry name" value="FTB"/>
</dbReference>
<keyword evidence="4 9" id="KW-0637">Prenyltransferase</keyword>
<evidence type="ECO:0000256" key="7">
    <source>
        <dbReference type="ARBA" id="ARBA00022737"/>
    </source>
</evidence>
<sequence length="447" mass="49071">MDDPDGPNVPAIFKTLPPIRDSLATETSWMQDETVKECLPLLAGAGAGTRSLFDYNEHGVPSLEREKHIEYLHERLGPLPEGFVAFDAARPWLIYWTLTGLCLLGENVDRVAQTFTPMQNSTGGFGGGHGQISHCAPSYAVVLSLAMVGGHDHFDIIDRRALWKWLGELKQSDGGFRVCTGGEEDVRGAYCSMTMISLLGLPLELPPEAPARAHGLTSFLSGLPEYLSRCQTFEGGISGAPQTEAHGAYAFCALSCLSMLGSPQEMIPKYIDLPMLISWLSARQHAPEGGFAGRTNKLIDGCYSHWVGGCWPLIEAAINGPKHAEEPNSGSLFSREGLVRYILACCQQDTGGLRDKPSKYPDAYHTCYVLAGLSSAQHYSYYSNAPPMEGLAVLQWRSSQEIRKRNGQLQRAVFEADDRLVPIHPIYVIPYAAAKAFQDWFASKIRF</sequence>
<evidence type="ECO:0000256" key="8">
    <source>
        <dbReference type="ARBA" id="ARBA00022833"/>
    </source>
</evidence>
<dbReference type="GO" id="GO:0004660">
    <property type="term" value="F:protein farnesyltransferase activity"/>
    <property type="evidence" value="ECO:0007669"/>
    <property type="project" value="UniProtKB-UniRule"/>
</dbReference>
<evidence type="ECO:0000256" key="6">
    <source>
        <dbReference type="ARBA" id="ARBA00022723"/>
    </source>
</evidence>
<dbReference type="CDD" id="cd02893">
    <property type="entry name" value="FTase"/>
    <property type="match status" value="1"/>
</dbReference>
<evidence type="ECO:0000313" key="12">
    <source>
        <dbReference type="Proteomes" id="UP000664521"/>
    </source>
</evidence>
<evidence type="ECO:0000256" key="3">
    <source>
        <dbReference type="ARBA" id="ARBA00015798"/>
    </source>
</evidence>
<evidence type="ECO:0000313" key="11">
    <source>
        <dbReference type="EMBL" id="CAF9916077.1"/>
    </source>
</evidence>
<reference evidence="11" key="1">
    <citation type="submission" date="2021-03" db="EMBL/GenBank/DDBJ databases">
        <authorList>
            <person name="Tagirdzhanova G."/>
        </authorList>
    </citation>
    <scope>NUCLEOTIDE SEQUENCE</scope>
</reference>
<evidence type="ECO:0000256" key="9">
    <source>
        <dbReference type="RuleBase" id="RU365056"/>
    </source>
</evidence>
<keyword evidence="7" id="KW-0677">Repeat</keyword>
<dbReference type="Gene3D" id="1.50.10.20">
    <property type="match status" value="1"/>
</dbReference>
<comment type="similarity">
    <text evidence="1 9">Belongs to the protein prenyltransferase subunit beta family.</text>
</comment>